<gene>
    <name evidence="2" type="ORF">GN244_ATG17031</name>
</gene>
<dbReference type="AlphaFoldDB" id="A0A833W5U6"/>
<feature type="transmembrane region" description="Helical" evidence="1">
    <location>
        <begin position="200"/>
        <end position="220"/>
    </location>
</feature>
<feature type="transmembrane region" description="Helical" evidence="1">
    <location>
        <begin position="167"/>
        <end position="188"/>
    </location>
</feature>
<protein>
    <recommendedName>
        <fullName evidence="4">Transmembrane protein</fullName>
    </recommendedName>
</protein>
<accession>A0A833W5U6</accession>
<dbReference type="Proteomes" id="UP000602510">
    <property type="component" value="Unassembled WGS sequence"/>
</dbReference>
<proteinExistence type="predicted"/>
<dbReference type="EMBL" id="WSZM01000603">
    <property type="protein sequence ID" value="KAF4031158.1"/>
    <property type="molecule type" value="Genomic_DNA"/>
</dbReference>
<sequence>MSTKVDGSESVSVVEPSFNADISTASSRKRIFGFLEEKWNRIQIGHQGTSSVERLESFDYYCKTASWTRVVVVYVIAPIPALSTALLLECLPLQSPSEGWAANWVFWIRLTLTTAVMGCAGMSKLVTLVPDLDPTFFRRQLVACSASAAYVGTALIAAIIIGFPIPLMWYVGGFVVGIYAQVIMVLVFGREPFVNRSATLQRFIPYFAAIMTLCNIYPLYKILDGFVPKQFAAKQFMVRCTRGLEDFMAQIVAMTVDFFSALFVSACMSTTSSMYLSMLFIAADIGQSLLEFWDVRSNANTVKQLLLDRHESSLRFKGGVSITAIKNSRESTFNLVDWILAVTRDPFAVDITLLKNSLLSSSAVSRTTEQTLQVLEISGIFSAASNTSRHHPRLLPRSIRVANATILPKNSDQVTAFTTAPSLESIKDEHGVNHETSDRLRHTATSESLVRQGLRLLFHCEYLTLVEYVECVVPLVFMIYKSVLKQLPNAVYYPGGADKWETGAVTNILIFAALEVVSLLLLHFYLQRQFSFSPLYQLAFVDLYGATTTQW</sequence>
<feature type="transmembrane region" description="Helical" evidence="1">
    <location>
        <begin position="462"/>
        <end position="484"/>
    </location>
</feature>
<feature type="transmembrane region" description="Helical" evidence="1">
    <location>
        <begin position="71"/>
        <end position="94"/>
    </location>
</feature>
<organism evidence="2 3">
    <name type="scientific">Phytophthora infestans</name>
    <name type="common">Potato late blight agent</name>
    <name type="synonym">Botrytis infestans</name>
    <dbReference type="NCBI Taxonomy" id="4787"/>
    <lineage>
        <taxon>Eukaryota</taxon>
        <taxon>Sar</taxon>
        <taxon>Stramenopiles</taxon>
        <taxon>Oomycota</taxon>
        <taxon>Peronosporomycetes</taxon>
        <taxon>Peronosporales</taxon>
        <taxon>Peronosporaceae</taxon>
        <taxon>Phytophthora</taxon>
    </lineage>
</organism>
<feature type="transmembrane region" description="Helical" evidence="1">
    <location>
        <begin position="141"/>
        <end position="161"/>
    </location>
</feature>
<reference evidence="2" key="1">
    <citation type="submission" date="2020-04" db="EMBL/GenBank/DDBJ databases">
        <title>Hybrid Assembly of Korean Phytophthora infestans isolates.</title>
        <authorList>
            <person name="Prokchorchik M."/>
            <person name="Lee Y."/>
            <person name="Seo J."/>
            <person name="Cho J.-H."/>
            <person name="Park Y.-E."/>
            <person name="Jang D.-C."/>
            <person name="Im J.-S."/>
            <person name="Choi J.-G."/>
            <person name="Park H.-J."/>
            <person name="Lee G.-B."/>
            <person name="Lee Y.-G."/>
            <person name="Hong S.-Y."/>
            <person name="Cho K."/>
            <person name="Sohn K.H."/>
        </authorList>
    </citation>
    <scope>NUCLEOTIDE SEQUENCE</scope>
    <source>
        <strain evidence="2">KR_1_A1</strain>
    </source>
</reference>
<evidence type="ECO:0008006" key="4">
    <source>
        <dbReference type="Google" id="ProtNLM"/>
    </source>
</evidence>
<evidence type="ECO:0000313" key="2">
    <source>
        <dbReference type="EMBL" id="KAF4031158.1"/>
    </source>
</evidence>
<keyword evidence="1" id="KW-0812">Transmembrane</keyword>
<comment type="caution">
    <text evidence="2">The sequence shown here is derived from an EMBL/GenBank/DDBJ whole genome shotgun (WGS) entry which is preliminary data.</text>
</comment>
<feature type="transmembrane region" description="Helical" evidence="1">
    <location>
        <begin position="106"/>
        <end position="129"/>
    </location>
</feature>
<evidence type="ECO:0000256" key="1">
    <source>
        <dbReference type="SAM" id="Phobius"/>
    </source>
</evidence>
<evidence type="ECO:0000313" key="3">
    <source>
        <dbReference type="Proteomes" id="UP000602510"/>
    </source>
</evidence>
<keyword evidence="1" id="KW-1133">Transmembrane helix</keyword>
<feature type="transmembrane region" description="Helical" evidence="1">
    <location>
        <begin position="247"/>
        <end position="268"/>
    </location>
</feature>
<feature type="transmembrane region" description="Helical" evidence="1">
    <location>
        <begin position="504"/>
        <end position="526"/>
    </location>
</feature>
<keyword evidence="3" id="KW-1185">Reference proteome</keyword>
<keyword evidence="1" id="KW-0472">Membrane</keyword>
<name>A0A833W5U6_PHYIN</name>